<keyword evidence="2" id="KW-0472">Membrane</keyword>
<dbReference type="OMA" id="NGASMEW"/>
<gene>
    <name evidence="3" type="ORF">SCHCODRAFT_111892</name>
</gene>
<reference evidence="3 4" key="1">
    <citation type="journal article" date="2010" name="Nat. Biotechnol.">
        <title>Genome sequence of the model mushroom Schizophyllum commune.</title>
        <authorList>
            <person name="Ohm R.A."/>
            <person name="de Jong J.F."/>
            <person name="Lugones L.G."/>
            <person name="Aerts A."/>
            <person name="Kothe E."/>
            <person name="Stajich J.E."/>
            <person name="de Vries R.P."/>
            <person name="Record E."/>
            <person name="Levasseur A."/>
            <person name="Baker S.E."/>
            <person name="Bartholomew K.A."/>
            <person name="Coutinho P.M."/>
            <person name="Erdmann S."/>
            <person name="Fowler T.J."/>
            <person name="Gathman A.C."/>
            <person name="Lombard V."/>
            <person name="Henrissat B."/>
            <person name="Knabe N."/>
            <person name="Kuees U."/>
            <person name="Lilly W.W."/>
            <person name="Lindquist E."/>
            <person name="Lucas S."/>
            <person name="Magnuson J.K."/>
            <person name="Piumi F."/>
            <person name="Raudaskoski M."/>
            <person name="Salamov A."/>
            <person name="Schmutz J."/>
            <person name="Schwarze F.W.M.R."/>
            <person name="vanKuyk P.A."/>
            <person name="Horton J.S."/>
            <person name="Grigoriev I.V."/>
            <person name="Woesten H.A.B."/>
        </authorList>
    </citation>
    <scope>NUCLEOTIDE SEQUENCE [LARGE SCALE GENOMIC DNA]</scope>
    <source>
        <strain evidence="4">H4-8 / FGSC 9210</strain>
    </source>
</reference>
<dbReference type="HOGENOM" id="CLU_058499_0_0_1"/>
<evidence type="ECO:0000313" key="4">
    <source>
        <dbReference type="Proteomes" id="UP000007431"/>
    </source>
</evidence>
<dbReference type="AlphaFoldDB" id="D8QDF2"/>
<sequence>MSPQNFTVDDNSPFITYTGWHTGNRTQDTSAFSYSDGGTFTVTQTNGSRASFTFNGTYVYLYGAKRSNHGPYSVELDGVKSSHNGNSGEALFQQLLFSAGPLELDVPHTVHLQCDGSGDEVTSNAQITWTTDFGDDYTSGQMTLPDNHPNFSYTGPWTTTDAGGRYEGGAAHQAVDGDSYVTLEFSGESVSLYGTVGPAYGRYTVQLDGGGAQGFNAKDVYTETQVLLYHANNIGNGTHKLVLANAPTGDAPQSSVLIDYAVVSVAEHTDIVPKDVQDKNQGLSTGELVGIAFGGVVLIAAVALLALLIVRRKRKSSNNTMDEVGLFESRDRLVQPYAYSSGSQTPVTDKGRSALRGGAHPSTSTVADMHQNHHGEGTLPPDYDMAVGPSSSRVRA</sequence>
<dbReference type="Proteomes" id="UP000007431">
    <property type="component" value="Unassembled WGS sequence"/>
</dbReference>
<organism evidence="4">
    <name type="scientific">Schizophyllum commune (strain H4-8 / FGSC 9210)</name>
    <name type="common">Split gill fungus</name>
    <dbReference type="NCBI Taxonomy" id="578458"/>
    <lineage>
        <taxon>Eukaryota</taxon>
        <taxon>Fungi</taxon>
        <taxon>Dikarya</taxon>
        <taxon>Basidiomycota</taxon>
        <taxon>Agaricomycotina</taxon>
        <taxon>Agaricomycetes</taxon>
        <taxon>Agaricomycetidae</taxon>
        <taxon>Agaricales</taxon>
        <taxon>Schizophyllaceae</taxon>
        <taxon>Schizophyllum</taxon>
    </lineage>
</organism>
<keyword evidence="2" id="KW-1133">Transmembrane helix</keyword>
<keyword evidence="4" id="KW-1185">Reference proteome</keyword>
<name>D8QDF2_SCHCM</name>
<protein>
    <recommendedName>
        <fullName evidence="5">Transmembrane protein</fullName>
    </recommendedName>
</protein>
<feature type="transmembrane region" description="Helical" evidence="2">
    <location>
        <begin position="288"/>
        <end position="310"/>
    </location>
</feature>
<accession>D8QDF2</accession>
<keyword evidence="2" id="KW-0812">Transmembrane</keyword>
<dbReference type="Gene3D" id="2.60.120.260">
    <property type="entry name" value="Galactose-binding domain-like"/>
    <property type="match status" value="2"/>
</dbReference>
<proteinExistence type="predicted"/>
<evidence type="ECO:0008006" key="5">
    <source>
        <dbReference type="Google" id="ProtNLM"/>
    </source>
</evidence>
<feature type="compositionally biased region" description="Polar residues" evidence="1">
    <location>
        <begin position="338"/>
        <end position="347"/>
    </location>
</feature>
<evidence type="ECO:0000313" key="3">
    <source>
        <dbReference type="EMBL" id="EFI93668.1"/>
    </source>
</evidence>
<dbReference type="eggNOG" id="ENOG502SRM3">
    <property type="taxonomic scope" value="Eukaryota"/>
</dbReference>
<dbReference type="InParanoid" id="D8QDF2"/>
<feature type="region of interest" description="Disordered" evidence="1">
    <location>
        <begin position="338"/>
        <end position="396"/>
    </location>
</feature>
<dbReference type="VEuPathDB" id="FungiDB:SCHCODRAFT_02637564"/>
<evidence type="ECO:0000256" key="1">
    <source>
        <dbReference type="SAM" id="MobiDB-lite"/>
    </source>
</evidence>
<dbReference type="EMBL" id="GL377310">
    <property type="protein sequence ID" value="EFI93668.1"/>
    <property type="molecule type" value="Genomic_DNA"/>
</dbReference>
<evidence type="ECO:0000256" key="2">
    <source>
        <dbReference type="SAM" id="Phobius"/>
    </source>
</evidence>
<feature type="non-terminal residue" evidence="3">
    <location>
        <position position="396"/>
    </location>
</feature>